<keyword evidence="2" id="KW-1185">Reference proteome</keyword>
<evidence type="ECO:0000313" key="2">
    <source>
        <dbReference type="Proteomes" id="UP001268864"/>
    </source>
</evidence>
<evidence type="ECO:0000313" key="1">
    <source>
        <dbReference type="EMBL" id="MDS0284763.1"/>
    </source>
</evidence>
<reference evidence="1 2" key="1">
    <citation type="submission" date="2022-06" db="EMBL/GenBank/DDBJ databases">
        <title>Halomicroarcula sp. a new haloarchaeum isolate from saline soil.</title>
        <authorList>
            <person name="Strakova D."/>
            <person name="Galisteo C."/>
            <person name="Sanchez-Porro C."/>
            <person name="Ventosa A."/>
        </authorList>
    </citation>
    <scope>NUCLEOTIDE SEQUENCE [LARGE SCALE GENOMIC DNA]</scope>
    <source>
        <strain evidence="1 2">S3CR25-11</strain>
    </source>
</reference>
<protein>
    <recommendedName>
        <fullName evidence="3">Ribbon-helix-helix protein CopG domain-containing protein</fullName>
    </recommendedName>
</protein>
<comment type="caution">
    <text evidence="1">The sequence shown here is derived from an EMBL/GenBank/DDBJ whole genome shotgun (WGS) entry which is preliminary data.</text>
</comment>
<proteinExistence type="predicted"/>
<accession>A0ABU2FVJ6</accession>
<dbReference type="Proteomes" id="UP001268864">
    <property type="component" value="Unassembled WGS sequence"/>
</dbReference>
<dbReference type="EMBL" id="JAMQOS010000012">
    <property type="protein sequence ID" value="MDS0284763.1"/>
    <property type="molecule type" value="Genomic_DNA"/>
</dbReference>
<evidence type="ECO:0008006" key="3">
    <source>
        <dbReference type="Google" id="ProtNLM"/>
    </source>
</evidence>
<organism evidence="1 2">
    <name type="scientific">Haloarcula onubensis</name>
    <dbReference type="NCBI Taxonomy" id="2950539"/>
    <lineage>
        <taxon>Archaea</taxon>
        <taxon>Methanobacteriati</taxon>
        <taxon>Methanobacteriota</taxon>
        <taxon>Stenosarchaea group</taxon>
        <taxon>Halobacteria</taxon>
        <taxon>Halobacteriales</taxon>
        <taxon>Haloarculaceae</taxon>
        <taxon>Haloarcula</taxon>
    </lineage>
</organism>
<gene>
    <name evidence="1" type="ORF">NDI86_21915</name>
</gene>
<sequence length="57" mass="6571">MTEKTTITVRKSDKQVFEQTLDAIAEEIGDRPTRSEALRELSEAYIGRDSLGRWQDE</sequence>
<name>A0ABU2FVJ6_9EURY</name>